<feature type="compositionally biased region" description="Polar residues" evidence="1">
    <location>
        <begin position="15"/>
        <end position="39"/>
    </location>
</feature>
<dbReference type="AlphaFoldDB" id="A0AAV0QL67"/>
<feature type="region of interest" description="Disordered" evidence="1">
    <location>
        <begin position="1"/>
        <end position="51"/>
    </location>
</feature>
<dbReference type="Proteomes" id="UP001154282">
    <property type="component" value="Unassembled WGS sequence"/>
</dbReference>
<comment type="caution">
    <text evidence="2">The sequence shown here is derived from an EMBL/GenBank/DDBJ whole genome shotgun (WGS) entry which is preliminary data.</text>
</comment>
<gene>
    <name evidence="2" type="ORF">LITE_LOCUS43663</name>
</gene>
<name>A0AAV0QL67_9ROSI</name>
<proteinExistence type="predicted"/>
<dbReference type="EMBL" id="CAMGYJ010000009">
    <property type="protein sequence ID" value="CAI0545626.1"/>
    <property type="molecule type" value="Genomic_DNA"/>
</dbReference>
<feature type="compositionally biased region" description="Basic and acidic residues" evidence="1">
    <location>
        <begin position="1"/>
        <end position="12"/>
    </location>
</feature>
<evidence type="ECO:0000313" key="3">
    <source>
        <dbReference type="Proteomes" id="UP001154282"/>
    </source>
</evidence>
<evidence type="ECO:0000313" key="2">
    <source>
        <dbReference type="EMBL" id="CAI0545626.1"/>
    </source>
</evidence>
<sequence>MVGYRDFLDTRNRTHGVSQTTSLFHSQRNLLSTRGSENISLPKPTKEIRTE</sequence>
<evidence type="ECO:0000256" key="1">
    <source>
        <dbReference type="SAM" id="MobiDB-lite"/>
    </source>
</evidence>
<reference evidence="2" key="1">
    <citation type="submission" date="2022-08" db="EMBL/GenBank/DDBJ databases">
        <authorList>
            <person name="Gutierrez-Valencia J."/>
        </authorList>
    </citation>
    <scope>NUCLEOTIDE SEQUENCE</scope>
</reference>
<organism evidence="2 3">
    <name type="scientific">Linum tenue</name>
    <dbReference type="NCBI Taxonomy" id="586396"/>
    <lineage>
        <taxon>Eukaryota</taxon>
        <taxon>Viridiplantae</taxon>
        <taxon>Streptophyta</taxon>
        <taxon>Embryophyta</taxon>
        <taxon>Tracheophyta</taxon>
        <taxon>Spermatophyta</taxon>
        <taxon>Magnoliopsida</taxon>
        <taxon>eudicotyledons</taxon>
        <taxon>Gunneridae</taxon>
        <taxon>Pentapetalae</taxon>
        <taxon>rosids</taxon>
        <taxon>fabids</taxon>
        <taxon>Malpighiales</taxon>
        <taxon>Linaceae</taxon>
        <taxon>Linum</taxon>
    </lineage>
</organism>
<keyword evidence="3" id="KW-1185">Reference proteome</keyword>
<feature type="non-terminal residue" evidence="2">
    <location>
        <position position="51"/>
    </location>
</feature>
<accession>A0AAV0QL67</accession>
<protein>
    <submittedName>
        <fullName evidence="2">Uncharacterized protein</fullName>
    </submittedName>
</protein>